<protein>
    <recommendedName>
        <fullName evidence="2">H15 domain-containing protein</fullName>
    </recommendedName>
</protein>
<name>A0AAW1IZA1_POPJA</name>
<dbReference type="InterPro" id="IPR036390">
    <property type="entry name" value="WH_DNA-bd_sf"/>
</dbReference>
<dbReference type="InterPro" id="IPR036388">
    <property type="entry name" value="WH-like_DNA-bd_sf"/>
</dbReference>
<dbReference type="EMBL" id="JASPKY010000478">
    <property type="protein sequence ID" value="KAK9695527.1"/>
    <property type="molecule type" value="Genomic_DNA"/>
</dbReference>
<organism evidence="3 4">
    <name type="scientific">Popillia japonica</name>
    <name type="common">Japanese beetle</name>
    <dbReference type="NCBI Taxonomy" id="7064"/>
    <lineage>
        <taxon>Eukaryota</taxon>
        <taxon>Metazoa</taxon>
        <taxon>Ecdysozoa</taxon>
        <taxon>Arthropoda</taxon>
        <taxon>Hexapoda</taxon>
        <taxon>Insecta</taxon>
        <taxon>Pterygota</taxon>
        <taxon>Neoptera</taxon>
        <taxon>Endopterygota</taxon>
        <taxon>Coleoptera</taxon>
        <taxon>Polyphaga</taxon>
        <taxon>Scarabaeiformia</taxon>
        <taxon>Scarabaeidae</taxon>
        <taxon>Rutelinae</taxon>
        <taxon>Popillia</taxon>
    </lineage>
</organism>
<dbReference type="GO" id="GO:0006334">
    <property type="term" value="P:nucleosome assembly"/>
    <property type="evidence" value="ECO:0007669"/>
    <property type="project" value="InterPro"/>
</dbReference>
<feature type="compositionally biased region" description="Basic residues" evidence="1">
    <location>
        <begin position="84"/>
        <end position="105"/>
    </location>
</feature>
<dbReference type="AlphaFoldDB" id="A0AAW1IZA1"/>
<dbReference type="Proteomes" id="UP001458880">
    <property type="component" value="Unassembled WGS sequence"/>
</dbReference>
<dbReference type="Gene3D" id="1.10.10.10">
    <property type="entry name" value="Winged helix-like DNA-binding domain superfamily/Winged helix DNA-binding domain"/>
    <property type="match status" value="1"/>
</dbReference>
<gene>
    <name evidence="3" type="ORF">QE152_g32529</name>
</gene>
<comment type="caution">
    <text evidence="3">The sequence shown here is derived from an EMBL/GenBank/DDBJ whole genome shotgun (WGS) entry which is preliminary data.</text>
</comment>
<dbReference type="GO" id="GO:0000786">
    <property type="term" value="C:nucleosome"/>
    <property type="evidence" value="ECO:0007669"/>
    <property type="project" value="InterPro"/>
</dbReference>
<evidence type="ECO:0000256" key="1">
    <source>
        <dbReference type="SAM" id="MobiDB-lite"/>
    </source>
</evidence>
<dbReference type="SUPFAM" id="SSF46785">
    <property type="entry name" value="Winged helix' DNA-binding domain"/>
    <property type="match status" value="1"/>
</dbReference>
<accession>A0AAW1IZA1</accession>
<dbReference type="Pfam" id="PF16007">
    <property type="entry name" value="DUF4777"/>
    <property type="match status" value="1"/>
</dbReference>
<sequence length="105" mass="12154">MAPPNKQSLRTAKLALAAITELRDDGQPATTDTISRHIQEEFDVSDKEVAKYLSKALEKGVAFGAIKQMNGRYYLGSVVDGIREHRRRRHSKKGRRRRRRRRSRH</sequence>
<keyword evidence="4" id="KW-1185">Reference proteome</keyword>
<dbReference type="PROSITE" id="PS51504">
    <property type="entry name" value="H15"/>
    <property type="match status" value="1"/>
</dbReference>
<evidence type="ECO:0000313" key="4">
    <source>
        <dbReference type="Proteomes" id="UP001458880"/>
    </source>
</evidence>
<dbReference type="InterPro" id="IPR005818">
    <property type="entry name" value="Histone_H1/H5_H15"/>
</dbReference>
<evidence type="ECO:0000259" key="2">
    <source>
        <dbReference type="PROSITE" id="PS51504"/>
    </source>
</evidence>
<reference evidence="3 4" key="1">
    <citation type="journal article" date="2024" name="BMC Genomics">
        <title>De novo assembly and annotation of Popillia japonica's genome with initial clues to its potential as an invasive pest.</title>
        <authorList>
            <person name="Cucini C."/>
            <person name="Boschi S."/>
            <person name="Funari R."/>
            <person name="Cardaioli E."/>
            <person name="Iannotti N."/>
            <person name="Marturano G."/>
            <person name="Paoli F."/>
            <person name="Bruttini M."/>
            <person name="Carapelli A."/>
            <person name="Frati F."/>
            <person name="Nardi F."/>
        </authorList>
    </citation>
    <scope>NUCLEOTIDE SEQUENCE [LARGE SCALE GENOMIC DNA]</scope>
    <source>
        <strain evidence="3">DMR45628</strain>
    </source>
</reference>
<evidence type="ECO:0000313" key="3">
    <source>
        <dbReference type="EMBL" id="KAK9695527.1"/>
    </source>
</evidence>
<proteinExistence type="predicted"/>
<dbReference type="InterPro" id="IPR031957">
    <property type="entry name" value="DUF4777"/>
</dbReference>
<feature type="domain" description="H15" evidence="2">
    <location>
        <begin position="7"/>
        <end position="77"/>
    </location>
</feature>
<feature type="region of interest" description="Disordered" evidence="1">
    <location>
        <begin position="80"/>
        <end position="105"/>
    </location>
</feature>
<dbReference type="GO" id="GO:0003677">
    <property type="term" value="F:DNA binding"/>
    <property type="evidence" value="ECO:0007669"/>
    <property type="project" value="InterPro"/>
</dbReference>